<accession>A0AA36DLQ3</accession>
<proteinExistence type="predicted"/>
<name>A0AA36DLQ3_CYLNA</name>
<dbReference type="AlphaFoldDB" id="A0AA36DLQ3"/>
<sequence length="133" mass="15029">MKRVSTIFSSQSKEDRGTAVKQDQSTYSTMSRIALEAVILLCIGVSSRAETDQEKLFEKMANEYDLSGLLELVPVHIAIPGHQITHGIYDKEQLKKDTKKKVQERMEKYQGYLIETMKKLLKQLAGQTLPPAS</sequence>
<feature type="compositionally biased region" description="Polar residues" evidence="1">
    <location>
        <begin position="1"/>
        <end position="11"/>
    </location>
</feature>
<comment type="caution">
    <text evidence="2">The sequence shown here is derived from an EMBL/GenBank/DDBJ whole genome shotgun (WGS) entry which is preliminary data.</text>
</comment>
<keyword evidence="3" id="KW-1185">Reference proteome</keyword>
<reference evidence="2" key="1">
    <citation type="submission" date="2023-07" db="EMBL/GenBank/DDBJ databases">
        <authorList>
            <consortium name="CYATHOMIX"/>
        </authorList>
    </citation>
    <scope>NUCLEOTIDE SEQUENCE</scope>
    <source>
        <strain evidence="2">N/A</strain>
    </source>
</reference>
<evidence type="ECO:0000256" key="1">
    <source>
        <dbReference type="SAM" id="MobiDB-lite"/>
    </source>
</evidence>
<evidence type="ECO:0000313" key="3">
    <source>
        <dbReference type="Proteomes" id="UP001176961"/>
    </source>
</evidence>
<feature type="region of interest" description="Disordered" evidence="1">
    <location>
        <begin position="1"/>
        <end position="23"/>
    </location>
</feature>
<gene>
    <name evidence="2" type="ORF">CYNAS_LOCUS867</name>
</gene>
<protein>
    <submittedName>
        <fullName evidence="2">Uncharacterized protein</fullName>
    </submittedName>
</protein>
<feature type="non-terminal residue" evidence="2">
    <location>
        <position position="1"/>
    </location>
</feature>
<evidence type="ECO:0000313" key="2">
    <source>
        <dbReference type="EMBL" id="CAJ0588884.1"/>
    </source>
</evidence>
<dbReference type="Proteomes" id="UP001176961">
    <property type="component" value="Unassembled WGS sequence"/>
</dbReference>
<organism evidence="2 3">
    <name type="scientific">Cylicocyclus nassatus</name>
    <name type="common">Nematode worm</name>
    <dbReference type="NCBI Taxonomy" id="53992"/>
    <lineage>
        <taxon>Eukaryota</taxon>
        <taxon>Metazoa</taxon>
        <taxon>Ecdysozoa</taxon>
        <taxon>Nematoda</taxon>
        <taxon>Chromadorea</taxon>
        <taxon>Rhabditida</taxon>
        <taxon>Rhabditina</taxon>
        <taxon>Rhabditomorpha</taxon>
        <taxon>Strongyloidea</taxon>
        <taxon>Strongylidae</taxon>
        <taxon>Cylicocyclus</taxon>
    </lineage>
</organism>
<dbReference type="EMBL" id="CATQJL010000001">
    <property type="protein sequence ID" value="CAJ0588884.1"/>
    <property type="molecule type" value="Genomic_DNA"/>
</dbReference>